<accession>A0A7C3ZM20</accession>
<organism evidence="2">
    <name type="scientific">Planktothricoides sp. SpSt-374</name>
    <dbReference type="NCBI Taxonomy" id="2282167"/>
    <lineage>
        <taxon>Bacteria</taxon>
        <taxon>Bacillati</taxon>
        <taxon>Cyanobacteriota</taxon>
        <taxon>Cyanophyceae</taxon>
        <taxon>Oscillatoriophycideae</taxon>
        <taxon>Oscillatoriales</taxon>
        <taxon>Oscillatoriaceae</taxon>
        <taxon>Planktothricoides</taxon>
    </lineage>
</organism>
<reference evidence="2" key="1">
    <citation type="journal article" date="2020" name="mSystems">
        <title>Genome- and Community-Level Interaction Insights into Carbon Utilization and Element Cycling Functions of Hydrothermarchaeota in Hydrothermal Sediment.</title>
        <authorList>
            <person name="Zhou Z."/>
            <person name="Liu Y."/>
            <person name="Xu W."/>
            <person name="Pan J."/>
            <person name="Luo Z.H."/>
            <person name="Li M."/>
        </authorList>
    </citation>
    <scope>NUCLEOTIDE SEQUENCE [LARGE SCALE GENOMIC DNA]</scope>
    <source>
        <strain evidence="2">SpSt-374</strain>
    </source>
</reference>
<feature type="compositionally biased region" description="Polar residues" evidence="1">
    <location>
        <begin position="48"/>
        <end position="62"/>
    </location>
</feature>
<name>A0A7C3ZM20_9CYAN</name>
<dbReference type="AlphaFoldDB" id="A0A7C3ZM20"/>
<protein>
    <submittedName>
        <fullName evidence="2">Uncharacterized protein</fullName>
    </submittedName>
</protein>
<evidence type="ECO:0000313" key="2">
    <source>
        <dbReference type="EMBL" id="HGG01084.1"/>
    </source>
</evidence>
<sequence length="311" mass="32982">MTNTTYHDASATPRSGGTRHAMSLPVVLLGAIAFPLLGGCPQSEPPNVASSNSNQEEVSTPTPGFPNQPLPVPGWVGFATKPSQEGAKPFPFSPVNAAAQIAIFFQDWSSVAVDTSLVAVAPGYKQEVKFRSFGPEPYGCDDVPTPMATFTAATPPPPGPVWLVPPAAAAAVEAVPLVAASLPELPPKLLSADKRQPKLARAWKAGNTTIIVEKETDKKAKLSLAVNSEVVFTTEAEHGFIEGSYQEALDLSKSRQPGIPQPVGAFQFSNIPTPAIVLWRPSFDGHRFEVIASGPQGVQLFELAYAYYCAF</sequence>
<proteinExistence type="predicted"/>
<comment type="caution">
    <text evidence="2">The sequence shown here is derived from an EMBL/GenBank/DDBJ whole genome shotgun (WGS) entry which is preliminary data.</text>
</comment>
<feature type="region of interest" description="Disordered" evidence="1">
    <location>
        <begin position="44"/>
        <end position="69"/>
    </location>
</feature>
<dbReference type="EMBL" id="DSPX01000104">
    <property type="protein sequence ID" value="HGG01084.1"/>
    <property type="molecule type" value="Genomic_DNA"/>
</dbReference>
<evidence type="ECO:0000256" key="1">
    <source>
        <dbReference type="SAM" id="MobiDB-lite"/>
    </source>
</evidence>
<gene>
    <name evidence="2" type="ORF">ENR15_10650</name>
</gene>